<dbReference type="HOGENOM" id="CLU_028288_3_2_1"/>
<keyword evidence="6 9" id="KW-0235">DNA replication</keyword>
<evidence type="ECO:0000256" key="1">
    <source>
        <dbReference type="ARBA" id="ARBA00009762"/>
    </source>
</evidence>
<dbReference type="SUPFAM" id="SSF56747">
    <property type="entry name" value="Prim-pol domain"/>
    <property type="match status" value="1"/>
</dbReference>
<keyword evidence="5" id="KW-0548">Nucleotidyltransferase</keyword>
<dbReference type="PANTHER" id="PTHR10536">
    <property type="entry name" value="DNA PRIMASE SMALL SUBUNIT"/>
    <property type="match status" value="1"/>
</dbReference>
<dbReference type="OrthoDB" id="19606at2759"/>
<dbReference type="GeneID" id="25260204"/>
<dbReference type="Proteomes" id="UP000029725">
    <property type="component" value="Unassembled WGS sequence"/>
</dbReference>
<proteinExistence type="inferred from homology"/>
<comment type="caution">
    <text evidence="10">The sequence shown here is derived from an EMBL/GenBank/DDBJ whole genome shotgun (WGS) entry which is preliminary data.</text>
</comment>
<dbReference type="InterPro" id="IPR002755">
    <property type="entry name" value="DNA_primase_S"/>
</dbReference>
<evidence type="ECO:0000256" key="5">
    <source>
        <dbReference type="ARBA" id="ARBA00022695"/>
    </source>
</evidence>
<keyword evidence="4 9" id="KW-0808">Transferase</keyword>
<dbReference type="Gene3D" id="3.90.920.10">
    <property type="entry name" value="DNA primase, PRIM domain"/>
    <property type="match status" value="1"/>
</dbReference>
<evidence type="ECO:0000256" key="8">
    <source>
        <dbReference type="ARBA" id="ARBA00023163"/>
    </source>
</evidence>
<dbReference type="InterPro" id="IPR014052">
    <property type="entry name" value="DNA_primase_ssu_euk/arc"/>
</dbReference>
<evidence type="ECO:0000256" key="7">
    <source>
        <dbReference type="ARBA" id="ARBA00022723"/>
    </source>
</evidence>
<keyword evidence="3 9" id="KW-0639">Primosome</keyword>
<comment type="similarity">
    <text evidence="1 9">Belongs to the eukaryotic-type primase small subunit family.</text>
</comment>
<name>A0A098VT96_9MICR</name>
<dbReference type="CDD" id="cd04860">
    <property type="entry name" value="AE_Prim_S"/>
    <property type="match status" value="1"/>
</dbReference>
<dbReference type="GO" id="GO:0006269">
    <property type="term" value="P:DNA replication, synthesis of primer"/>
    <property type="evidence" value="ECO:0007669"/>
    <property type="project" value="UniProtKB-KW"/>
</dbReference>
<protein>
    <recommendedName>
        <fullName evidence="9">DNA primase</fullName>
        <ecNumber evidence="9">2.7.7.-</ecNumber>
    </recommendedName>
</protein>
<dbReference type="EMBL" id="JMKJ01000455">
    <property type="protein sequence ID" value="KGG50906.1"/>
    <property type="molecule type" value="Genomic_DNA"/>
</dbReference>
<keyword evidence="8" id="KW-0804">Transcription</keyword>
<dbReference type="GO" id="GO:0005658">
    <property type="term" value="C:alpha DNA polymerase:primase complex"/>
    <property type="evidence" value="ECO:0007669"/>
    <property type="project" value="UniProtKB-ARBA"/>
</dbReference>
<dbReference type="NCBIfam" id="TIGR00335">
    <property type="entry name" value="primase_sml"/>
    <property type="match status" value="1"/>
</dbReference>
<evidence type="ECO:0000256" key="2">
    <source>
        <dbReference type="ARBA" id="ARBA00022478"/>
    </source>
</evidence>
<dbReference type="RefSeq" id="XP_013237333.1">
    <property type="nucleotide sequence ID" value="XM_013381879.1"/>
</dbReference>
<reference evidence="10 11" key="1">
    <citation type="submission" date="2014-04" db="EMBL/GenBank/DDBJ databases">
        <title>A new species of microsporidia sheds light on the evolution of extreme parasitism.</title>
        <authorList>
            <person name="Haag K.L."/>
            <person name="James T.Y."/>
            <person name="Larsson R."/>
            <person name="Schaer T.M."/>
            <person name="Refardt D."/>
            <person name="Pombert J.-F."/>
            <person name="Ebert D."/>
        </authorList>
    </citation>
    <scope>NUCLEOTIDE SEQUENCE [LARGE SCALE GENOMIC DNA]</scope>
    <source>
        <strain evidence="10 11">UGP3</strain>
        <tissue evidence="10">Spores</tissue>
    </source>
</reference>
<keyword evidence="7" id="KW-0479">Metal-binding</keyword>
<keyword evidence="11" id="KW-1185">Reference proteome</keyword>
<accession>A0A098VT96</accession>
<keyword evidence="2 9" id="KW-0240">DNA-directed RNA polymerase</keyword>
<evidence type="ECO:0000256" key="3">
    <source>
        <dbReference type="ARBA" id="ARBA00022515"/>
    </source>
</evidence>
<gene>
    <name evidence="10" type="ORF">DI09_50p130</name>
</gene>
<organism evidence="10 11">
    <name type="scientific">Mitosporidium daphniae</name>
    <dbReference type="NCBI Taxonomy" id="1485682"/>
    <lineage>
        <taxon>Eukaryota</taxon>
        <taxon>Fungi</taxon>
        <taxon>Fungi incertae sedis</taxon>
        <taxon>Microsporidia</taxon>
        <taxon>Mitosporidium</taxon>
    </lineage>
</organism>
<dbReference type="VEuPathDB" id="MicrosporidiaDB:DI09_50p130"/>
<evidence type="ECO:0000256" key="4">
    <source>
        <dbReference type="ARBA" id="ARBA00022679"/>
    </source>
</evidence>
<dbReference type="Pfam" id="PF01896">
    <property type="entry name" value="DNA_primase_S"/>
    <property type="match status" value="1"/>
</dbReference>
<dbReference type="EC" id="2.7.7.-" evidence="9"/>
<sequence length="426" mass="48253">MQATGMEGIEAAAFQHNWASSSTPSDPSPTAMTPVVARPNEFLMMDYSQLDMEECLLMFYSKFYPFDRIYRVKGPYFTRREFSMTLANQTYIRFLSFLGEADMRERIVQAKPIKIDIGAIYSARPSEKKSLMPASFSAIERELVFDIDLTDYDDIRKCCQNKKMCIKCWQYIVAAVKVLDAILRMDFGFVSILWVFSGRRGIHCWVADKRARTLDSGLRKAIVSYIEISRSAGKTSGNGANYSVSNGGSYNNSSAVESHPMIKRALSLVSPIFKQKILPELLSEDVENTDLATSLSGLCPAPNGLIEMWKKEKICDPLERWKTIVQQLCTSEKKQRSHLAEEFILHRLYPRLDSNVSIGLNHLLKAPFCVHPDTGKICVPIDPALIDKFDPDMVPTIHSILSKENGSDHLQPYLLLMDQFLESLNK</sequence>
<dbReference type="GO" id="GO:0046872">
    <property type="term" value="F:metal ion binding"/>
    <property type="evidence" value="ECO:0007669"/>
    <property type="project" value="UniProtKB-KW"/>
</dbReference>
<evidence type="ECO:0000313" key="11">
    <source>
        <dbReference type="Proteomes" id="UP000029725"/>
    </source>
</evidence>
<dbReference type="AlphaFoldDB" id="A0A098VT96"/>
<evidence type="ECO:0000313" key="10">
    <source>
        <dbReference type="EMBL" id="KGG50906.1"/>
    </source>
</evidence>
<evidence type="ECO:0000256" key="9">
    <source>
        <dbReference type="RuleBase" id="RU003514"/>
    </source>
</evidence>
<dbReference type="GO" id="GO:0003899">
    <property type="term" value="F:DNA-directed RNA polymerase activity"/>
    <property type="evidence" value="ECO:0007669"/>
    <property type="project" value="InterPro"/>
</dbReference>
<evidence type="ECO:0000256" key="6">
    <source>
        <dbReference type="ARBA" id="ARBA00022705"/>
    </source>
</evidence>